<evidence type="ECO:0000256" key="2">
    <source>
        <dbReference type="ARBA" id="ARBA00022490"/>
    </source>
</evidence>
<feature type="coiled-coil region" evidence="4">
    <location>
        <begin position="185"/>
        <end position="333"/>
    </location>
</feature>
<evidence type="ECO:0000313" key="8">
    <source>
        <dbReference type="Proteomes" id="UP000327468"/>
    </source>
</evidence>
<dbReference type="PANTHER" id="PTHR31838:SF1">
    <property type="entry name" value="CENTROSOMAL PROTEIN OF 55 KDA"/>
    <property type="match status" value="1"/>
</dbReference>
<feature type="domain" description="TSG101 and ALIX binding" evidence="6">
    <location>
        <begin position="158"/>
        <end position="187"/>
    </location>
</feature>
<feature type="compositionally biased region" description="Basic residues" evidence="5">
    <location>
        <begin position="1"/>
        <end position="10"/>
    </location>
</feature>
<evidence type="ECO:0000259" key="6">
    <source>
        <dbReference type="Pfam" id="PF12180"/>
    </source>
</evidence>
<dbReference type="EMBL" id="VFJC01000029">
    <property type="protein sequence ID" value="KAB5518432.1"/>
    <property type="molecule type" value="Genomic_DNA"/>
</dbReference>
<feature type="coiled-coil region" evidence="4">
    <location>
        <begin position="97"/>
        <end position="138"/>
    </location>
</feature>
<evidence type="ECO:0000256" key="3">
    <source>
        <dbReference type="ARBA" id="ARBA00023054"/>
    </source>
</evidence>
<dbReference type="PANTHER" id="PTHR31838">
    <property type="entry name" value="CENTROSOMAL PROTEIN OF 55 KDA"/>
    <property type="match status" value="1"/>
</dbReference>
<comment type="caution">
    <text evidence="7">The sequence shown here is derived from an EMBL/GenBank/DDBJ whole genome shotgun (WGS) entry which is preliminary data.</text>
</comment>
<proteinExistence type="predicted"/>
<dbReference type="InterPro" id="IPR038926">
    <property type="entry name" value="CEP55"/>
</dbReference>
<feature type="compositionally biased region" description="Basic and acidic residues" evidence="5">
    <location>
        <begin position="11"/>
        <end position="21"/>
    </location>
</feature>
<protein>
    <recommendedName>
        <fullName evidence="6">TSG101 and ALIX binding domain-containing protein</fullName>
    </recommendedName>
</protein>
<evidence type="ECO:0000256" key="1">
    <source>
        <dbReference type="ARBA" id="ARBA00004496"/>
    </source>
</evidence>
<dbReference type="GO" id="GO:0051896">
    <property type="term" value="P:regulation of phosphatidylinositol 3-kinase/protein kinase B signal transduction"/>
    <property type="evidence" value="ECO:0007669"/>
    <property type="project" value="InterPro"/>
</dbReference>
<comment type="subcellular location">
    <subcellularLocation>
        <location evidence="1">Cytoplasm</location>
    </subcellularLocation>
</comment>
<keyword evidence="8" id="KW-1185">Reference proteome</keyword>
<dbReference type="Pfam" id="PF12180">
    <property type="entry name" value="EABR"/>
    <property type="match status" value="1"/>
</dbReference>
<keyword evidence="2" id="KW-0963">Cytoplasm</keyword>
<dbReference type="GO" id="GO:0000281">
    <property type="term" value="P:mitotic cytokinesis"/>
    <property type="evidence" value="ECO:0007669"/>
    <property type="project" value="InterPro"/>
</dbReference>
<keyword evidence="3 4" id="KW-0175">Coiled coil</keyword>
<dbReference type="Gene3D" id="1.20.5.1180">
    <property type="entry name" value="Geminin coiled-coil domain"/>
    <property type="match status" value="1"/>
</dbReference>
<feature type="region of interest" description="Disordered" evidence="5">
    <location>
        <begin position="334"/>
        <end position="354"/>
    </location>
</feature>
<dbReference type="GO" id="GO:0030496">
    <property type="term" value="C:midbody"/>
    <property type="evidence" value="ECO:0007669"/>
    <property type="project" value="TreeGrafter"/>
</dbReference>
<dbReference type="GO" id="GO:0045184">
    <property type="term" value="P:establishment of protein localization"/>
    <property type="evidence" value="ECO:0007669"/>
    <property type="project" value="TreeGrafter"/>
</dbReference>
<dbReference type="GO" id="GO:0005737">
    <property type="term" value="C:cytoplasm"/>
    <property type="evidence" value="ECO:0007669"/>
    <property type="project" value="UniProtKB-SubCell"/>
</dbReference>
<name>A0A5N5JHV7_PANHP</name>
<evidence type="ECO:0000313" key="7">
    <source>
        <dbReference type="EMBL" id="KAB5518432.1"/>
    </source>
</evidence>
<accession>A0A5N5JHV7</accession>
<feature type="region of interest" description="Disordered" evidence="5">
    <location>
        <begin position="1"/>
        <end position="21"/>
    </location>
</feature>
<dbReference type="Proteomes" id="UP000327468">
    <property type="component" value="Chromosome 28"/>
</dbReference>
<organism evidence="7 8">
    <name type="scientific">Pangasianodon hypophthalmus</name>
    <name type="common">Striped catfish</name>
    <name type="synonym">Helicophagus hypophthalmus</name>
    <dbReference type="NCBI Taxonomy" id="310915"/>
    <lineage>
        <taxon>Eukaryota</taxon>
        <taxon>Metazoa</taxon>
        <taxon>Chordata</taxon>
        <taxon>Craniata</taxon>
        <taxon>Vertebrata</taxon>
        <taxon>Euteleostomi</taxon>
        <taxon>Actinopterygii</taxon>
        <taxon>Neopterygii</taxon>
        <taxon>Teleostei</taxon>
        <taxon>Ostariophysi</taxon>
        <taxon>Siluriformes</taxon>
        <taxon>Pangasiidae</taxon>
        <taxon>Pangasianodon</taxon>
    </lineage>
</organism>
<dbReference type="InterPro" id="IPR022008">
    <property type="entry name" value="EABR"/>
</dbReference>
<evidence type="ECO:0000256" key="5">
    <source>
        <dbReference type="SAM" id="MobiDB-lite"/>
    </source>
</evidence>
<dbReference type="AlphaFoldDB" id="A0A5N5JHV7"/>
<reference evidence="7 8" key="1">
    <citation type="submission" date="2019-06" db="EMBL/GenBank/DDBJ databases">
        <title>A chromosome-scale genome assembly of the striped catfish, Pangasianodon hypophthalmus.</title>
        <authorList>
            <person name="Wen M."/>
            <person name="Zahm M."/>
            <person name="Roques C."/>
            <person name="Cabau C."/>
            <person name="Klopp C."/>
            <person name="Donnadieu C."/>
            <person name="Jouanno E."/>
            <person name="Avarre J.-C."/>
            <person name="Campet M."/>
            <person name="Ha T.T.T."/>
            <person name="Dugue R."/>
            <person name="Lampietro C."/>
            <person name="Louis A."/>
            <person name="Herpin A."/>
            <person name="Echchiki A."/>
            <person name="Berthelot C."/>
            <person name="Parey E."/>
            <person name="Roest-Crollius H."/>
            <person name="Braasch I."/>
            <person name="Postlethwait J."/>
            <person name="Bobe J."/>
            <person name="Montfort J."/>
            <person name="Bouchez O."/>
            <person name="Begum T."/>
            <person name="Schartl M."/>
            <person name="Guiguen Y."/>
        </authorList>
    </citation>
    <scope>NUCLEOTIDE SEQUENCE [LARGE SCALE GENOMIC DNA]</scope>
    <source>
        <strain evidence="7 8">Indonesia</strain>
        <tissue evidence="7">Blood</tissue>
    </source>
</reference>
<gene>
    <name evidence="7" type="ORF">PHYPO_G00165820</name>
</gene>
<sequence>MASKFSRKSSSHSEEDMNKVREENAYLRKTLEEVCRQKEAPSDSQNNHCFLERILALETLREKNSQQILAKDQEIASLRQLLRSDSAEVVTSLHAQLNQQRAEAQMRERLFQALKQETEELKNKLAAVSAKCQVLENTGKSGTADGHAATGNSTLMEEQLKDALEKNQQWLVYDQQRETYVKAVLAETYQLEQELRQAHKALQQKEKEEERDVEIQQCYEKLVGELEREQQKGQQLLTEHQQLRKELEEERLKSAELQQQVNILQKSLLNQHEDQSRMTVLEQQIQVSARDLEDEKRDNQHLQWQLHRVLKELRKAKDKVAILESEKAQRETSASVSNACTELESVPKDPKSFTSPTRAHNLLDESFLECPNCRVQYPTSRHRELLVHIDQCFETN</sequence>
<evidence type="ECO:0000256" key="4">
    <source>
        <dbReference type="SAM" id="Coils"/>
    </source>
</evidence>